<evidence type="ECO:0000313" key="1">
    <source>
        <dbReference type="EMBL" id="ONK56916.1"/>
    </source>
</evidence>
<dbReference type="Proteomes" id="UP000243459">
    <property type="component" value="Chromosome 10"/>
</dbReference>
<accession>A0A5P1E7J9</accession>
<dbReference type="EMBL" id="CM007390">
    <property type="protein sequence ID" value="ONK56916.1"/>
    <property type="molecule type" value="Genomic_DNA"/>
</dbReference>
<reference evidence="2" key="1">
    <citation type="journal article" date="2017" name="Nat. Commun.">
        <title>The asparagus genome sheds light on the origin and evolution of a young Y chromosome.</title>
        <authorList>
            <person name="Harkess A."/>
            <person name="Zhou J."/>
            <person name="Xu C."/>
            <person name="Bowers J.E."/>
            <person name="Van der Hulst R."/>
            <person name="Ayyampalayam S."/>
            <person name="Mercati F."/>
            <person name="Riccardi P."/>
            <person name="McKain M.R."/>
            <person name="Kakrana A."/>
            <person name="Tang H."/>
            <person name="Ray J."/>
            <person name="Groenendijk J."/>
            <person name="Arikit S."/>
            <person name="Mathioni S.M."/>
            <person name="Nakano M."/>
            <person name="Shan H."/>
            <person name="Telgmann-Rauber A."/>
            <person name="Kanno A."/>
            <person name="Yue Z."/>
            <person name="Chen H."/>
            <person name="Li W."/>
            <person name="Chen Y."/>
            <person name="Xu X."/>
            <person name="Zhang Y."/>
            <person name="Luo S."/>
            <person name="Chen H."/>
            <person name="Gao J."/>
            <person name="Mao Z."/>
            <person name="Pires J.C."/>
            <person name="Luo M."/>
            <person name="Kudrna D."/>
            <person name="Wing R.A."/>
            <person name="Meyers B.C."/>
            <person name="Yi K."/>
            <person name="Kong H."/>
            <person name="Lavrijsen P."/>
            <person name="Sunseri F."/>
            <person name="Falavigna A."/>
            <person name="Ye Y."/>
            <person name="Leebens-Mack J.H."/>
            <person name="Chen G."/>
        </authorList>
    </citation>
    <scope>NUCLEOTIDE SEQUENCE [LARGE SCALE GENOMIC DNA]</scope>
    <source>
        <strain evidence="2">cv. DH0086</strain>
    </source>
</reference>
<protein>
    <submittedName>
        <fullName evidence="1">Uncharacterized protein</fullName>
    </submittedName>
</protein>
<dbReference type="AlphaFoldDB" id="A0A5P1E7J9"/>
<proteinExistence type="predicted"/>
<keyword evidence="2" id="KW-1185">Reference proteome</keyword>
<sequence>MSRARVRVLGVGVGEVFDEIGEIGVGDAVAGDAATDDANVGVGGGLNHLLAFGLRHKKGSEGDAAGGCLQGELLDQRNTVK</sequence>
<gene>
    <name evidence="1" type="ORF">A4U43_C10F14600</name>
</gene>
<organism evidence="1 2">
    <name type="scientific">Asparagus officinalis</name>
    <name type="common">Garden asparagus</name>
    <dbReference type="NCBI Taxonomy" id="4686"/>
    <lineage>
        <taxon>Eukaryota</taxon>
        <taxon>Viridiplantae</taxon>
        <taxon>Streptophyta</taxon>
        <taxon>Embryophyta</taxon>
        <taxon>Tracheophyta</taxon>
        <taxon>Spermatophyta</taxon>
        <taxon>Magnoliopsida</taxon>
        <taxon>Liliopsida</taxon>
        <taxon>Asparagales</taxon>
        <taxon>Asparagaceae</taxon>
        <taxon>Asparagoideae</taxon>
        <taxon>Asparagus</taxon>
    </lineage>
</organism>
<evidence type="ECO:0000313" key="2">
    <source>
        <dbReference type="Proteomes" id="UP000243459"/>
    </source>
</evidence>
<name>A0A5P1E7J9_ASPOF</name>
<dbReference type="Gramene" id="ONK56916">
    <property type="protein sequence ID" value="ONK56916"/>
    <property type="gene ID" value="A4U43_C10F14600"/>
</dbReference>